<proteinExistence type="inferred from homology"/>
<dbReference type="GO" id="GO:0044423">
    <property type="term" value="C:virion component"/>
    <property type="evidence" value="ECO:0007669"/>
    <property type="project" value="UniProtKB-KW"/>
</dbReference>
<protein>
    <submittedName>
        <fullName evidence="8">Maturation protein</fullName>
    </submittedName>
</protein>
<organism evidence="8 9">
    <name type="scientific">ssRNA phage SRR6960551_8</name>
    <dbReference type="NCBI Taxonomy" id="2786559"/>
    <lineage>
        <taxon>Viruses</taxon>
        <taxon>Riboviria</taxon>
        <taxon>Orthornavirae</taxon>
        <taxon>Lenarviricota</taxon>
        <taxon>Leviviricetes</taxon>
        <taxon>Norzivirales</taxon>
        <taxon>Fiersviridae</taxon>
        <taxon>Upborqevirus</taxon>
        <taxon>Upborqevirus asiovicinum</taxon>
        <taxon>Boloprevirus asiovicinum</taxon>
    </lineage>
</organism>
<evidence type="ECO:0000256" key="2">
    <source>
        <dbReference type="ARBA" id="ARBA00022581"/>
    </source>
</evidence>
<keyword evidence="9" id="KW-1185">Reference proteome</keyword>
<evidence type="ECO:0000313" key="9">
    <source>
        <dbReference type="Proteomes" id="UP000679879"/>
    </source>
</evidence>
<keyword evidence="3" id="KW-1161">Viral attachment to host cell</keyword>
<dbReference type="EMBL" id="BK013696">
    <property type="protein sequence ID" value="DAD51025.1"/>
    <property type="molecule type" value="Genomic_RNA"/>
</dbReference>
<evidence type="ECO:0000313" key="8">
    <source>
        <dbReference type="EMBL" id="DAD51025.1"/>
    </source>
</evidence>
<dbReference type="RefSeq" id="YP_010769115.1">
    <property type="nucleotide sequence ID" value="NC_073882.1"/>
</dbReference>
<dbReference type="Proteomes" id="UP000679879">
    <property type="component" value="Segment"/>
</dbReference>
<keyword evidence="4" id="KW-0946">Virion</keyword>
<dbReference type="GeneID" id="80398041"/>
<accession>A0A8S5L067</accession>
<comment type="subcellular location">
    <subcellularLocation>
        <location evidence="1">Virion</location>
    </subcellularLocation>
</comment>
<reference evidence="8" key="1">
    <citation type="submission" date="2020-09" db="EMBL/GenBank/DDBJ databases">
        <title>Leviviricetes taxonomy.</title>
        <authorList>
            <person name="Stockdale S.R."/>
            <person name="Callanan J."/>
            <person name="Adriaenssens E.M."/>
            <person name="Kuhn J.H."/>
            <person name="Rumnieks J."/>
            <person name="Shkoporov A."/>
            <person name="Draper L.A."/>
            <person name="Ross P."/>
            <person name="Hill C."/>
        </authorList>
    </citation>
    <scope>NUCLEOTIDE SEQUENCE</scope>
</reference>
<evidence type="ECO:0000256" key="3">
    <source>
        <dbReference type="ARBA" id="ARBA00022804"/>
    </source>
</evidence>
<dbReference type="Pfam" id="PF03863">
    <property type="entry name" value="Phage_mat-A"/>
    <property type="match status" value="1"/>
</dbReference>
<keyword evidence="6" id="KW-1160">Virus entry into host cell</keyword>
<dbReference type="InterPro" id="IPR005563">
    <property type="entry name" value="A_protein"/>
</dbReference>
<dbReference type="KEGG" id="vg:80398041"/>
<name>A0A8S5L067_9VIRU</name>
<keyword evidence="2" id="KW-0945">Host-virus interaction</keyword>
<comment type="similarity">
    <text evidence="7">Belongs to the Leviviricetes maturation protein family.</text>
</comment>
<evidence type="ECO:0000256" key="6">
    <source>
        <dbReference type="ARBA" id="ARBA00023296"/>
    </source>
</evidence>
<gene>
    <name evidence="8" type="primary">SRR6960551_8_1</name>
</gene>
<sequence>MAMESNASSRYMPLITYDIHGNVTSSQDQQHHVRDFTCNPSPCHNTGGKARHYSAHKYQLIEEMGCVGEQVYGQWGRDPLDTESKTQWLTWGSRGCYGLGSTWNRFTYSPSVVLQETARNKALGKLYDQIKNSEVSLNTSVGEGRETFEMLHGIVKKFRTEKFRTLVVSTQELIRALKKDPRGTVSSGWLGWQVGWKPFLQDVDNIFSHFTSLQTQPYLDFVGAAKARSSEIENASKSSGGVTETFVGSYRYEFGVKYRITDLTLFNTWQLGLVARPTLLWELTRLSFVVDYFVNIGQYLENLESSIAGNGFTMIEGFQTYTSQQTWNSNWNASSPIPPFPGIGATTGAILIKGYNSCFKRIVKKERSLLYDLPRPAMPTFKIPKASAQILTCAALLSNLVPYTRR</sequence>
<evidence type="ECO:0000256" key="1">
    <source>
        <dbReference type="ARBA" id="ARBA00004328"/>
    </source>
</evidence>
<evidence type="ECO:0000256" key="4">
    <source>
        <dbReference type="ARBA" id="ARBA00022844"/>
    </source>
</evidence>
<evidence type="ECO:0000256" key="7">
    <source>
        <dbReference type="ARBA" id="ARBA00035110"/>
    </source>
</evidence>
<keyword evidence="5" id="KW-1175">Viral attachment to host cell pilus</keyword>
<evidence type="ECO:0000256" key="5">
    <source>
        <dbReference type="ARBA" id="ARBA00023104"/>
    </source>
</evidence>
<dbReference type="GO" id="GO:0039666">
    <property type="term" value="P:virion attachment to host cell pilus"/>
    <property type="evidence" value="ECO:0007669"/>
    <property type="project" value="UniProtKB-KW"/>
</dbReference>